<gene>
    <name evidence="3" type="ORF">H0264_22030</name>
</gene>
<feature type="transmembrane region" description="Helical" evidence="1">
    <location>
        <begin position="139"/>
        <end position="160"/>
    </location>
</feature>
<keyword evidence="1" id="KW-1133">Transmembrane helix</keyword>
<feature type="transmembrane region" description="Helical" evidence="1">
    <location>
        <begin position="98"/>
        <end position="119"/>
    </location>
</feature>
<feature type="transmembrane region" description="Helical" evidence="1">
    <location>
        <begin position="172"/>
        <end position="200"/>
    </location>
</feature>
<evidence type="ECO:0000313" key="4">
    <source>
        <dbReference type="Proteomes" id="UP000515512"/>
    </source>
</evidence>
<dbReference type="KEGG" id="nhu:H0264_22030"/>
<feature type="transmembrane region" description="Helical" evidence="1">
    <location>
        <begin position="65"/>
        <end position="86"/>
    </location>
</feature>
<dbReference type="InterPro" id="IPR046675">
    <property type="entry name" value="DUF6545"/>
</dbReference>
<proteinExistence type="predicted"/>
<protein>
    <recommendedName>
        <fullName evidence="2">DUF6545 domain-containing protein</fullName>
    </recommendedName>
</protein>
<evidence type="ECO:0000256" key="1">
    <source>
        <dbReference type="SAM" id="Phobius"/>
    </source>
</evidence>
<evidence type="ECO:0000313" key="3">
    <source>
        <dbReference type="EMBL" id="QLY28078.1"/>
    </source>
</evidence>
<feature type="domain" description="DUF6545" evidence="2">
    <location>
        <begin position="243"/>
        <end position="334"/>
    </location>
</feature>
<reference evidence="3 4" key="1">
    <citation type="submission" date="2020-07" db="EMBL/GenBank/DDBJ databases">
        <authorList>
            <person name="Zhuang K."/>
            <person name="Ran Y."/>
        </authorList>
    </citation>
    <scope>NUCLEOTIDE SEQUENCE [LARGE SCALE GENOMIC DNA]</scope>
    <source>
        <strain evidence="3 4">WCH-YHL-001</strain>
    </source>
</reference>
<dbReference type="Pfam" id="PF20182">
    <property type="entry name" value="DUF6545"/>
    <property type="match status" value="1"/>
</dbReference>
<name>A0A7D6Z957_9NOCA</name>
<feature type="transmembrane region" description="Helical" evidence="1">
    <location>
        <begin position="212"/>
        <end position="234"/>
    </location>
</feature>
<dbReference type="EMBL" id="CP059399">
    <property type="protein sequence ID" value="QLY28078.1"/>
    <property type="molecule type" value="Genomic_DNA"/>
</dbReference>
<feature type="transmembrane region" description="Helical" evidence="1">
    <location>
        <begin position="35"/>
        <end position="59"/>
    </location>
</feature>
<keyword evidence="1" id="KW-0812">Transmembrane</keyword>
<sequence>MVQFSAMVASLLFAGVLAALWQLPPQGAQGRRAPIAVLGLICLSYLLITPTSEALLAAVCVNSAYLLSHLSVLSALALSTLYWAHYLAADPPPRRRALATRVAYGAVVVALVGLFAAAPQQPHGVGYGREFDDSPHMRIYWVLQAAMVIHAVFPLARAAARAYRQEPSWRRVLLGVLAGMTVVFVVYELWVIVVVLVWPAMPPPWAQIVTTVLQVAVGVLLVAGTFGPVVSGAFHSTRVALSYLEQLAPLHHWLMQRYPHIRFRTRPSLRAETRVTEMLIEISDGLRLLQRDEPVVAAFHGLDHDTIRAVEYDRTHHAAYELAAAVLFRSRTVTAEVRADPEGRLAGPPAHAGT</sequence>
<dbReference type="RefSeq" id="WP_181579286.1">
    <property type="nucleotide sequence ID" value="NZ_CP059399.1"/>
</dbReference>
<dbReference type="Proteomes" id="UP000515512">
    <property type="component" value="Chromosome"/>
</dbReference>
<dbReference type="AlphaFoldDB" id="A0A7D6Z957"/>
<keyword evidence="1" id="KW-0472">Membrane</keyword>
<keyword evidence="4" id="KW-1185">Reference proteome</keyword>
<accession>A0A7D6Z957</accession>
<organism evidence="3 4">
    <name type="scientific">Nocardia huaxiensis</name>
    <dbReference type="NCBI Taxonomy" id="2755382"/>
    <lineage>
        <taxon>Bacteria</taxon>
        <taxon>Bacillati</taxon>
        <taxon>Actinomycetota</taxon>
        <taxon>Actinomycetes</taxon>
        <taxon>Mycobacteriales</taxon>
        <taxon>Nocardiaceae</taxon>
        <taxon>Nocardia</taxon>
    </lineage>
</organism>
<feature type="transmembrane region" description="Helical" evidence="1">
    <location>
        <begin position="6"/>
        <end position="23"/>
    </location>
</feature>
<evidence type="ECO:0000259" key="2">
    <source>
        <dbReference type="Pfam" id="PF20182"/>
    </source>
</evidence>